<name>A0A1H6VZV8_9MICO</name>
<proteinExistence type="predicted"/>
<keyword evidence="2" id="KW-0813">Transport</keyword>
<reference evidence="13" key="1">
    <citation type="submission" date="2016-10" db="EMBL/GenBank/DDBJ databases">
        <authorList>
            <person name="Varghese N."/>
        </authorList>
    </citation>
    <scope>NUCLEOTIDE SEQUENCE [LARGE SCALE GENOMIC DNA]</scope>
    <source>
        <strain evidence="13">DSM 24868</strain>
    </source>
</reference>
<keyword evidence="3" id="KW-0050">Antiport</keyword>
<evidence type="ECO:0000256" key="5">
    <source>
        <dbReference type="ARBA" id="ARBA00022692"/>
    </source>
</evidence>
<organism evidence="12 13">
    <name type="scientific">Demequina mangrovi</name>
    <dbReference type="NCBI Taxonomy" id="1043493"/>
    <lineage>
        <taxon>Bacteria</taxon>
        <taxon>Bacillati</taxon>
        <taxon>Actinomycetota</taxon>
        <taxon>Actinomycetes</taxon>
        <taxon>Micrococcales</taxon>
        <taxon>Demequinaceae</taxon>
        <taxon>Demequina</taxon>
    </lineage>
</organism>
<keyword evidence="13" id="KW-1185">Reference proteome</keyword>
<dbReference type="OrthoDB" id="570124at2"/>
<feature type="transmembrane region" description="Helical" evidence="9">
    <location>
        <begin position="396"/>
        <end position="413"/>
    </location>
</feature>
<feature type="transmembrane region" description="Helical" evidence="9">
    <location>
        <begin position="89"/>
        <end position="109"/>
    </location>
</feature>
<evidence type="ECO:0000256" key="3">
    <source>
        <dbReference type="ARBA" id="ARBA00022449"/>
    </source>
</evidence>
<dbReference type="Pfam" id="PF00999">
    <property type="entry name" value="Na_H_Exchanger"/>
    <property type="match status" value="1"/>
</dbReference>
<dbReference type="SUPFAM" id="SSF51735">
    <property type="entry name" value="NAD(P)-binding Rossmann-fold domains"/>
    <property type="match status" value="1"/>
</dbReference>
<dbReference type="PANTHER" id="PTHR32507:SF0">
    <property type="entry name" value="NA(+)_H(+) ANTIPORTER 2-RELATED"/>
    <property type="match status" value="1"/>
</dbReference>
<evidence type="ECO:0000256" key="8">
    <source>
        <dbReference type="ARBA" id="ARBA00023136"/>
    </source>
</evidence>
<feature type="domain" description="RCK N-terminal" evidence="11">
    <location>
        <begin position="398"/>
        <end position="478"/>
    </location>
</feature>
<dbReference type="GO" id="GO:1902600">
    <property type="term" value="P:proton transmembrane transport"/>
    <property type="evidence" value="ECO:0007669"/>
    <property type="project" value="InterPro"/>
</dbReference>
<keyword evidence="6 9" id="KW-1133">Transmembrane helix</keyword>
<keyword evidence="7" id="KW-0406">Ion transport</keyword>
<evidence type="ECO:0000256" key="4">
    <source>
        <dbReference type="ARBA" id="ARBA00022475"/>
    </source>
</evidence>
<dbReference type="Proteomes" id="UP000183315">
    <property type="component" value="Unassembled WGS sequence"/>
</dbReference>
<evidence type="ECO:0000256" key="1">
    <source>
        <dbReference type="ARBA" id="ARBA00004651"/>
    </source>
</evidence>
<feature type="transmembrane region" description="Helical" evidence="9">
    <location>
        <begin position="29"/>
        <end position="46"/>
    </location>
</feature>
<evidence type="ECO:0000256" key="6">
    <source>
        <dbReference type="ARBA" id="ARBA00022989"/>
    </source>
</evidence>
<evidence type="ECO:0000256" key="2">
    <source>
        <dbReference type="ARBA" id="ARBA00022448"/>
    </source>
</evidence>
<evidence type="ECO:0000313" key="13">
    <source>
        <dbReference type="Proteomes" id="UP000183315"/>
    </source>
</evidence>
<accession>A0A1H6VZV8</accession>
<dbReference type="Pfam" id="PF02254">
    <property type="entry name" value="TrkA_N"/>
    <property type="match status" value="1"/>
</dbReference>
<dbReference type="eggNOG" id="COG0025">
    <property type="taxonomic scope" value="Bacteria"/>
</dbReference>
<feature type="transmembrane region" description="Helical" evidence="9">
    <location>
        <begin position="361"/>
        <end position="384"/>
    </location>
</feature>
<dbReference type="RefSeq" id="WP_042216437.1">
    <property type="nucleotide sequence ID" value="NZ_BBLU01000017.1"/>
</dbReference>
<dbReference type="EMBL" id="FNZI01000002">
    <property type="protein sequence ID" value="SEJ08624.1"/>
    <property type="molecule type" value="Genomic_DNA"/>
</dbReference>
<keyword evidence="4" id="KW-1003">Cell membrane</keyword>
<feature type="transmembrane region" description="Helical" evidence="9">
    <location>
        <begin position="296"/>
        <end position="316"/>
    </location>
</feature>
<dbReference type="GO" id="GO:0005886">
    <property type="term" value="C:plasma membrane"/>
    <property type="evidence" value="ECO:0007669"/>
    <property type="project" value="UniProtKB-SubCell"/>
</dbReference>
<dbReference type="STRING" id="1043493.SAMN05421637_0726"/>
<feature type="transmembrane region" description="Helical" evidence="9">
    <location>
        <begin position="115"/>
        <end position="135"/>
    </location>
</feature>
<dbReference type="Gene3D" id="3.40.50.720">
    <property type="entry name" value="NAD(P)-binding Rossmann-like Domain"/>
    <property type="match status" value="1"/>
</dbReference>
<feature type="transmembrane region" description="Helical" evidence="9">
    <location>
        <begin position="58"/>
        <end position="77"/>
    </location>
</feature>
<evidence type="ECO:0000256" key="7">
    <source>
        <dbReference type="ARBA" id="ARBA00023065"/>
    </source>
</evidence>
<feature type="transmembrane region" description="Helical" evidence="9">
    <location>
        <begin position="147"/>
        <end position="171"/>
    </location>
</feature>
<keyword evidence="5 9" id="KW-0812">Transmembrane</keyword>
<dbReference type="AlphaFoldDB" id="A0A1H6VZV8"/>
<protein>
    <submittedName>
        <fullName evidence="12">Sodium/proton antiporter, CPA1 family</fullName>
    </submittedName>
</protein>
<comment type="subcellular location">
    <subcellularLocation>
        <location evidence="1">Cell membrane</location>
        <topology evidence="1">Multi-pass membrane protein</topology>
    </subcellularLocation>
</comment>
<dbReference type="PANTHER" id="PTHR32507">
    <property type="entry name" value="NA(+)/H(+) ANTIPORTER 1"/>
    <property type="match status" value="1"/>
</dbReference>
<feature type="transmembrane region" description="Helical" evidence="9">
    <location>
        <begin position="6"/>
        <end position="22"/>
    </location>
</feature>
<feature type="transmembrane region" description="Helical" evidence="9">
    <location>
        <begin position="267"/>
        <end position="284"/>
    </location>
</feature>
<sequence length="613" mass="64521">MTLATSLVLVLVAGLGSQLLAARLRIPAIVILIAVGLILGPIAGLVDVDLEPEQLSELIGLGVAVILFEGGMSLRFSEFRRVGKGIGRLTVLGPPVAMALTAIAARYVGGIDWPVALVLGAILVVTGPTVIAPLLRQAGLRRDSAALLKWEGIVNDPIGVTLAFLTFQLFALSEGGLGSIATGLLYAIVVGGGMGAGVGLLLGVSFRRGWVPSHLKSPLLLVAVLLVAGLGNRLQDETGLLAVTAMGLVLGNMRLAEREQLLHFKEGLTVVLVSSLFIVIPATLTADDLRALDWRIVAFVAVLMLAVRPLTIWLVTLRSDIPTPDRRLLAWIAPRGIVAAATAGSFGPAMVAAGYPDGALLVPTVFLVIIVTVVVHGFTLAPLARRLGLTTGARNGLLIVGASPFGLALAEALRRRDVLVTVADGRYQSLQPMRMAGVRTYFGEVLSEHADEALAESGVSHVLAATDNDYYNALVARSLGIEYGFHRSFQLAPAEGTGERRALTFERRASFAFDGRTDLVTLDERIAAGWRIHATHLTKEYGLRELAQRFGGDEDAIPLGAIDASGAFRLVSPDQRFLPLPGSTFLYLGAARQPATGAVPRVDDASDGTATGA</sequence>
<dbReference type="InterPro" id="IPR038770">
    <property type="entry name" value="Na+/solute_symporter_sf"/>
</dbReference>
<dbReference type="GO" id="GO:0015297">
    <property type="term" value="F:antiporter activity"/>
    <property type="evidence" value="ECO:0007669"/>
    <property type="project" value="UniProtKB-KW"/>
</dbReference>
<dbReference type="InterPro" id="IPR036291">
    <property type="entry name" value="NAD(P)-bd_dom_sf"/>
</dbReference>
<evidence type="ECO:0000256" key="9">
    <source>
        <dbReference type="SAM" id="Phobius"/>
    </source>
</evidence>
<dbReference type="InterPro" id="IPR003148">
    <property type="entry name" value="RCK_N"/>
</dbReference>
<gene>
    <name evidence="12" type="ORF">SAMN05421637_0726</name>
</gene>
<feature type="domain" description="Cation/H+ exchanger transmembrane" evidence="10">
    <location>
        <begin position="8"/>
        <end position="385"/>
    </location>
</feature>
<dbReference type="Gene3D" id="1.20.1530.20">
    <property type="match status" value="1"/>
</dbReference>
<feature type="transmembrane region" description="Helical" evidence="9">
    <location>
        <begin position="183"/>
        <end position="203"/>
    </location>
</feature>
<keyword evidence="8 9" id="KW-0472">Membrane</keyword>
<dbReference type="InterPro" id="IPR006153">
    <property type="entry name" value="Cation/H_exchanger_TM"/>
</dbReference>
<feature type="transmembrane region" description="Helical" evidence="9">
    <location>
        <begin position="328"/>
        <end position="355"/>
    </location>
</feature>
<evidence type="ECO:0000259" key="10">
    <source>
        <dbReference type="Pfam" id="PF00999"/>
    </source>
</evidence>
<evidence type="ECO:0000313" key="12">
    <source>
        <dbReference type="EMBL" id="SEJ08624.1"/>
    </source>
</evidence>
<dbReference type="GO" id="GO:0006813">
    <property type="term" value="P:potassium ion transport"/>
    <property type="evidence" value="ECO:0007669"/>
    <property type="project" value="InterPro"/>
</dbReference>
<evidence type="ECO:0000259" key="11">
    <source>
        <dbReference type="Pfam" id="PF02254"/>
    </source>
</evidence>